<feature type="region of interest" description="Disordered" evidence="1">
    <location>
        <begin position="143"/>
        <end position="201"/>
    </location>
</feature>
<keyword evidence="2" id="KW-1185">Reference proteome</keyword>
<dbReference type="GeneID" id="117364222"/>
<protein>
    <submittedName>
        <fullName evidence="3">Uncharacterized protein LOC117364222</fullName>
    </submittedName>
</protein>
<feature type="compositionally biased region" description="Basic and acidic residues" evidence="1">
    <location>
        <begin position="190"/>
        <end position="201"/>
    </location>
</feature>
<dbReference type="OrthoDB" id="10476136at2759"/>
<dbReference type="RefSeq" id="XP_033809127.1">
    <property type="nucleotide sequence ID" value="XM_033953236.1"/>
</dbReference>
<reference evidence="3" key="1">
    <citation type="submission" date="2025-08" db="UniProtKB">
        <authorList>
            <consortium name="RefSeq"/>
        </authorList>
    </citation>
    <scope>IDENTIFICATION</scope>
</reference>
<feature type="compositionally biased region" description="Basic and acidic residues" evidence="1">
    <location>
        <begin position="143"/>
        <end position="154"/>
    </location>
</feature>
<proteinExistence type="predicted"/>
<evidence type="ECO:0000313" key="3">
    <source>
        <dbReference type="RefSeq" id="XP_033809127.1"/>
    </source>
</evidence>
<sequence>MEDLLDAEERRSEQRIQELRRMRRQLNLKWICYTWKENRKKELEEVLWKLKEEGKATQIVAEEIADIIEEKKDYIERDCCAIKHYMVEREILMKNKMRLQKDSEGVQENIALLEMEIRTGFLRSPVPATDSVMCEIIKAERDEKMKKEAQRQRQQEQQNQRSKAEEPLGGLSTRRKSLLAPQNSSGPKRKSMETAESKRYS</sequence>
<accession>A0A6P8RU55</accession>
<dbReference type="AlphaFoldDB" id="A0A6P8RU55"/>
<organism evidence="2 3">
    <name type="scientific">Geotrypetes seraphini</name>
    <name type="common">Gaboon caecilian</name>
    <name type="synonym">Caecilia seraphini</name>
    <dbReference type="NCBI Taxonomy" id="260995"/>
    <lineage>
        <taxon>Eukaryota</taxon>
        <taxon>Metazoa</taxon>
        <taxon>Chordata</taxon>
        <taxon>Craniata</taxon>
        <taxon>Vertebrata</taxon>
        <taxon>Euteleostomi</taxon>
        <taxon>Amphibia</taxon>
        <taxon>Gymnophiona</taxon>
        <taxon>Geotrypetes</taxon>
    </lineage>
</organism>
<name>A0A6P8RU55_GEOSA</name>
<dbReference type="Proteomes" id="UP000515159">
    <property type="component" value="Chromosome 7"/>
</dbReference>
<gene>
    <name evidence="3" type="primary">LOC117364222</name>
</gene>
<dbReference type="InParanoid" id="A0A6P8RU55"/>
<evidence type="ECO:0000313" key="2">
    <source>
        <dbReference type="Proteomes" id="UP000515159"/>
    </source>
</evidence>
<evidence type="ECO:0000256" key="1">
    <source>
        <dbReference type="SAM" id="MobiDB-lite"/>
    </source>
</evidence>
<dbReference type="KEGG" id="gsh:117364222"/>